<dbReference type="Proteomes" id="UP000826656">
    <property type="component" value="Unassembled WGS sequence"/>
</dbReference>
<proteinExistence type="predicted"/>
<dbReference type="EMBL" id="JAIVGD010000023">
    <property type="protein sequence ID" value="KAH0744136.1"/>
    <property type="molecule type" value="Genomic_DNA"/>
</dbReference>
<comment type="caution">
    <text evidence="1">The sequence shown here is derived from an EMBL/GenBank/DDBJ whole genome shotgun (WGS) entry which is preliminary data.</text>
</comment>
<keyword evidence="2" id="KW-1185">Reference proteome</keyword>
<accession>A0ABQ7UCU3</accession>
<organism evidence="1 2">
    <name type="scientific">Solanum tuberosum</name>
    <name type="common">Potato</name>
    <dbReference type="NCBI Taxonomy" id="4113"/>
    <lineage>
        <taxon>Eukaryota</taxon>
        <taxon>Viridiplantae</taxon>
        <taxon>Streptophyta</taxon>
        <taxon>Embryophyta</taxon>
        <taxon>Tracheophyta</taxon>
        <taxon>Spermatophyta</taxon>
        <taxon>Magnoliopsida</taxon>
        <taxon>eudicotyledons</taxon>
        <taxon>Gunneridae</taxon>
        <taxon>Pentapetalae</taxon>
        <taxon>asterids</taxon>
        <taxon>lamiids</taxon>
        <taxon>Solanales</taxon>
        <taxon>Solanaceae</taxon>
        <taxon>Solanoideae</taxon>
        <taxon>Solaneae</taxon>
        <taxon>Solanum</taxon>
    </lineage>
</organism>
<reference evidence="1 2" key="1">
    <citation type="journal article" date="2021" name="bioRxiv">
        <title>Chromosome-scale and haplotype-resolved genome assembly of a tetraploid potato cultivar.</title>
        <authorList>
            <person name="Sun H."/>
            <person name="Jiao W.-B."/>
            <person name="Krause K."/>
            <person name="Campoy J.A."/>
            <person name="Goel M."/>
            <person name="Folz-Donahue K."/>
            <person name="Kukat C."/>
            <person name="Huettel B."/>
            <person name="Schneeberger K."/>
        </authorList>
    </citation>
    <scope>NUCLEOTIDE SEQUENCE [LARGE SCALE GENOMIC DNA]</scope>
    <source>
        <strain evidence="1">SolTubOtavaFocal</strain>
        <tissue evidence="1">Leaves</tissue>
    </source>
</reference>
<evidence type="ECO:0000313" key="2">
    <source>
        <dbReference type="Proteomes" id="UP000826656"/>
    </source>
</evidence>
<protein>
    <submittedName>
        <fullName evidence="1">Uncharacterized protein</fullName>
    </submittedName>
</protein>
<evidence type="ECO:0000313" key="1">
    <source>
        <dbReference type="EMBL" id="KAH0744136.1"/>
    </source>
</evidence>
<name>A0ABQ7UCU3_SOLTU</name>
<gene>
    <name evidence="1" type="ORF">KY290_032129</name>
</gene>
<sequence>MSEDTSRRKSRSLIGFIGKQKRHVYHEENVSQEIKAICYEDISYWTTTLYSLSSHYCDMFHV</sequence>